<evidence type="ECO:0000313" key="2">
    <source>
        <dbReference type="Proteomes" id="UP001346559"/>
    </source>
</evidence>
<dbReference type="EMBL" id="OR769218">
    <property type="protein sequence ID" value="WQJ54204.1"/>
    <property type="molecule type" value="Genomic_DNA"/>
</dbReference>
<evidence type="ECO:0000313" key="1">
    <source>
        <dbReference type="EMBL" id="WQJ54204.1"/>
    </source>
</evidence>
<accession>A0ABZ0Z4R5</accession>
<name>A0ABZ0Z4R5_9CAUD</name>
<sequence length="113" mass="13664">MIKIVDTSYYIINNKEKKELFIYYDTEHKLDCNMDILAFQLDFNLKDIDNDNKDEIIEQYFKDNWTRFFMIKSVPYGDLMSIGISFEQILNMVNEIAKSKIKFEDYKSIYCYS</sequence>
<proteinExistence type="predicted"/>
<organism evidence="1 2">
    <name type="scientific">phage Lak_Megaphage_RVC_AP1_GC26</name>
    <dbReference type="NCBI Taxonomy" id="3109224"/>
    <lineage>
        <taxon>Viruses</taxon>
        <taxon>Duplodnaviria</taxon>
        <taxon>Heunggongvirae</taxon>
        <taxon>Uroviricota</taxon>
        <taxon>Caudoviricetes</taxon>
        <taxon>Caudoviricetes code 15 clade</taxon>
    </lineage>
</organism>
<reference evidence="1 2" key="1">
    <citation type="submission" date="2023-11" db="EMBL/GenBank/DDBJ databases">
        <authorList>
            <person name="Cook R."/>
            <person name="Crisci M."/>
            <person name="Pye H."/>
            <person name="Adriaenssens E."/>
            <person name="Santini J."/>
        </authorList>
    </citation>
    <scope>NUCLEOTIDE SEQUENCE [LARGE SCALE GENOMIC DNA]</scope>
    <source>
        <strain evidence="1">Lak_Megaphage_RVC_AP1_GC26</strain>
    </source>
</reference>
<dbReference type="Proteomes" id="UP001346559">
    <property type="component" value="Segment"/>
</dbReference>
<protein>
    <submittedName>
        <fullName evidence="1">Uncharacterized protein</fullName>
    </submittedName>
</protein>
<keyword evidence="2" id="KW-1185">Reference proteome</keyword>